<evidence type="ECO:0000256" key="1">
    <source>
        <dbReference type="ARBA" id="ARBA00022598"/>
    </source>
</evidence>
<evidence type="ECO:0000313" key="7">
    <source>
        <dbReference type="Proteomes" id="UP000175679"/>
    </source>
</evidence>
<dbReference type="Gene3D" id="2.30.30.100">
    <property type="match status" value="1"/>
</dbReference>
<evidence type="ECO:0000259" key="5">
    <source>
        <dbReference type="PROSITE" id="PS51733"/>
    </source>
</evidence>
<dbReference type="InterPro" id="IPR003142">
    <property type="entry name" value="BPL_C"/>
</dbReference>
<keyword evidence="2" id="KW-0092">Biotin</keyword>
<evidence type="ECO:0000256" key="2">
    <source>
        <dbReference type="ARBA" id="ARBA00023267"/>
    </source>
</evidence>
<dbReference type="EC" id="6.3.4.15" evidence="3"/>
<dbReference type="RefSeq" id="WP_070064755.1">
    <property type="nucleotide sequence ID" value="NZ_MJMG01000001.1"/>
</dbReference>
<dbReference type="PANTHER" id="PTHR12835">
    <property type="entry name" value="BIOTIN PROTEIN LIGASE"/>
    <property type="match status" value="1"/>
</dbReference>
<dbReference type="InterPro" id="IPR004408">
    <property type="entry name" value="Biotin_CoA_COase_ligase"/>
</dbReference>
<reference evidence="6 7" key="1">
    <citation type="submission" date="2016-09" db="EMBL/GenBank/DDBJ databases">
        <title>Genomic evidence for plant-parasitic nematodes as the earliest Wolbachia hosts.</title>
        <authorList>
            <person name="Brown A.M."/>
            <person name="Wasala S.K."/>
            <person name="Howe D.K."/>
            <person name="Peetz A.B."/>
            <person name="Zasada I.A."/>
            <person name="Denver D.R."/>
        </authorList>
    </citation>
    <scope>NUCLEOTIDE SEQUENCE [LARGE SCALE GENOMIC DNA]</scope>
    <source>
        <strain evidence="7">wPpe</strain>
    </source>
</reference>
<dbReference type="NCBIfam" id="TIGR00121">
    <property type="entry name" value="birA_ligase"/>
    <property type="match status" value="1"/>
</dbReference>
<organism evidence="6 7">
    <name type="scientific">Wolbachia pipientis</name>
    <dbReference type="NCBI Taxonomy" id="955"/>
    <lineage>
        <taxon>Bacteria</taxon>
        <taxon>Pseudomonadati</taxon>
        <taxon>Pseudomonadota</taxon>
        <taxon>Alphaproteobacteria</taxon>
        <taxon>Rickettsiales</taxon>
        <taxon>Anaplasmataceae</taxon>
        <taxon>Wolbachieae</taxon>
        <taxon>Wolbachia</taxon>
    </lineage>
</organism>
<dbReference type="AlphaFoldDB" id="A0A1E7QLL4"/>
<dbReference type="EMBL" id="MJMG01000001">
    <property type="protein sequence ID" value="OEY87104.1"/>
    <property type="molecule type" value="Genomic_DNA"/>
</dbReference>
<sequence>METFSNFCIYHYKEIFSTNTEALDLIDKGIFDETVIIADKQTNGRGRTGKRWLSPEGNLYISFIINPVGKFSEFVFITAIAVGHTLLSLVDNLGVQYKWPNDILIDGKKISGVLIERKSYSNWLVIGVGINIVHAPLQESTCISNYCNPLSNMDLLTMLIINFNKLRKQWILNGFYDIRKAWLERAFKLNELISIKLADQLLSGIFTGIDTDGKLILKQENEDLVYFDTGELF</sequence>
<evidence type="ECO:0000313" key="6">
    <source>
        <dbReference type="EMBL" id="OEY87104.1"/>
    </source>
</evidence>
<dbReference type="Pfam" id="PF03099">
    <property type="entry name" value="BPL_LplA_LipB"/>
    <property type="match status" value="1"/>
</dbReference>
<proteinExistence type="predicted"/>
<accession>A0A1E7QLL4</accession>
<dbReference type="Pfam" id="PF02237">
    <property type="entry name" value="BPL_C"/>
    <property type="match status" value="1"/>
</dbReference>
<dbReference type="OrthoDB" id="9807064at2"/>
<name>A0A1E7QLL4_WOLPI</name>
<dbReference type="Proteomes" id="UP000175679">
    <property type="component" value="Unassembled WGS sequence"/>
</dbReference>
<feature type="domain" description="BPL/LPL catalytic" evidence="5">
    <location>
        <begin position="1"/>
        <end position="174"/>
    </location>
</feature>
<comment type="caution">
    <text evidence="6">The sequence shown here is derived from an EMBL/GenBank/DDBJ whole genome shotgun (WGS) entry which is preliminary data.</text>
</comment>
<keyword evidence="7" id="KW-1185">Reference proteome</keyword>
<comment type="catalytic activity">
    <reaction evidence="4">
        <text>biotin + L-lysyl-[protein] + ATP = N(6)-biotinyl-L-lysyl-[protein] + AMP + diphosphate + H(+)</text>
        <dbReference type="Rhea" id="RHEA:11756"/>
        <dbReference type="Rhea" id="RHEA-COMP:9752"/>
        <dbReference type="Rhea" id="RHEA-COMP:10505"/>
        <dbReference type="ChEBI" id="CHEBI:15378"/>
        <dbReference type="ChEBI" id="CHEBI:29969"/>
        <dbReference type="ChEBI" id="CHEBI:30616"/>
        <dbReference type="ChEBI" id="CHEBI:33019"/>
        <dbReference type="ChEBI" id="CHEBI:57586"/>
        <dbReference type="ChEBI" id="CHEBI:83144"/>
        <dbReference type="ChEBI" id="CHEBI:456215"/>
        <dbReference type="EC" id="6.3.4.15"/>
    </reaction>
</comment>
<dbReference type="SUPFAM" id="SSF55681">
    <property type="entry name" value="Class II aaRS and biotin synthetases"/>
    <property type="match status" value="1"/>
</dbReference>
<dbReference type="CDD" id="cd16442">
    <property type="entry name" value="BPL"/>
    <property type="match status" value="1"/>
</dbReference>
<gene>
    <name evidence="6" type="ORF">BIY23_01300</name>
</gene>
<dbReference type="PROSITE" id="PS51733">
    <property type="entry name" value="BPL_LPL_CATALYTIC"/>
    <property type="match status" value="1"/>
</dbReference>
<dbReference type="InterPro" id="IPR045864">
    <property type="entry name" value="aa-tRNA-synth_II/BPL/LPL"/>
</dbReference>
<dbReference type="Gene3D" id="3.30.930.10">
    <property type="entry name" value="Bira Bifunctional Protein, Domain 2"/>
    <property type="match status" value="1"/>
</dbReference>
<keyword evidence="1 6" id="KW-0436">Ligase</keyword>
<protein>
    <recommendedName>
        <fullName evidence="3">biotin--[biotin carboxyl-carrier protein] ligase</fullName>
        <ecNumber evidence="3">6.3.4.15</ecNumber>
    </recommendedName>
</protein>
<dbReference type="InterPro" id="IPR004143">
    <property type="entry name" value="BPL_LPL_catalytic"/>
</dbReference>
<dbReference type="GO" id="GO:0004077">
    <property type="term" value="F:biotin--[biotin carboxyl-carrier protein] ligase activity"/>
    <property type="evidence" value="ECO:0007669"/>
    <property type="project" value="UniProtKB-EC"/>
</dbReference>
<evidence type="ECO:0000256" key="3">
    <source>
        <dbReference type="ARBA" id="ARBA00024227"/>
    </source>
</evidence>
<dbReference type="PANTHER" id="PTHR12835:SF5">
    <property type="entry name" value="BIOTIN--PROTEIN LIGASE"/>
    <property type="match status" value="1"/>
</dbReference>
<evidence type="ECO:0000256" key="4">
    <source>
        <dbReference type="ARBA" id="ARBA00047846"/>
    </source>
</evidence>
<dbReference type="GO" id="GO:0005737">
    <property type="term" value="C:cytoplasm"/>
    <property type="evidence" value="ECO:0007669"/>
    <property type="project" value="TreeGrafter"/>
</dbReference>